<organism evidence="10 11">
    <name type="scientific">Scandinavium goeteborgense</name>
    <dbReference type="NCBI Taxonomy" id="1851514"/>
    <lineage>
        <taxon>Bacteria</taxon>
        <taxon>Pseudomonadati</taxon>
        <taxon>Pseudomonadota</taxon>
        <taxon>Gammaproteobacteria</taxon>
        <taxon>Enterobacterales</taxon>
        <taxon>Enterobacteriaceae</taxon>
        <taxon>Scandinavium</taxon>
    </lineage>
</organism>
<dbReference type="Gene3D" id="3.60.140.10">
    <property type="entry name" value="CNF1/YfiH-like putative cysteine hydrolases"/>
    <property type="match status" value="1"/>
</dbReference>
<keyword evidence="5" id="KW-0862">Zinc</keyword>
<comment type="similarity">
    <text evidence="2 9">Belongs to the purine nucleoside phosphorylase YfiH/LACC1 family.</text>
</comment>
<name>A0A4R6EPF6_SCAGO</name>
<protein>
    <recommendedName>
        <fullName evidence="9">Purine nucleoside phosphorylase</fullName>
    </recommendedName>
</protein>
<keyword evidence="3" id="KW-0808">Transferase</keyword>
<sequence length="247" mass="26988">MAYFSRLLADIPGVHHAFLDVHESAAFDKSTLVDIKQVHGTDILNFTSQPATRPHVDGVLTALSGQSIGVVTADCLPLLMASRDGSVIASVHAGWRGTAQGIVQQSVKHFAAQDVSAADIVVAVGPHIRPCCYEVSASFREALLASPAAESVRQHQHELFSVLPKGPNVHSASAREEKSLWFDLPAFCQLQLVESGIRAENIEWLAKCTYCTPDELGSYRRRTHQPATKTQQVSWIVKSINDMKHSR</sequence>
<evidence type="ECO:0000256" key="3">
    <source>
        <dbReference type="ARBA" id="ARBA00022679"/>
    </source>
</evidence>
<dbReference type="NCBIfam" id="TIGR00726">
    <property type="entry name" value="peptidoglycan editing factor PgeF"/>
    <property type="match status" value="1"/>
</dbReference>
<dbReference type="EMBL" id="SNVX01000003">
    <property type="protein sequence ID" value="TDN60178.1"/>
    <property type="molecule type" value="Genomic_DNA"/>
</dbReference>
<dbReference type="Proteomes" id="UP000295530">
    <property type="component" value="Unassembled WGS sequence"/>
</dbReference>
<evidence type="ECO:0000256" key="1">
    <source>
        <dbReference type="ARBA" id="ARBA00000553"/>
    </source>
</evidence>
<evidence type="ECO:0000256" key="9">
    <source>
        <dbReference type="RuleBase" id="RU361274"/>
    </source>
</evidence>
<accession>A0A4R6EPF6</accession>
<comment type="catalytic activity">
    <reaction evidence="8">
        <text>S-methyl-5'-thioadenosine + phosphate = 5-(methylsulfanyl)-alpha-D-ribose 1-phosphate + adenine</text>
        <dbReference type="Rhea" id="RHEA:11852"/>
        <dbReference type="ChEBI" id="CHEBI:16708"/>
        <dbReference type="ChEBI" id="CHEBI:17509"/>
        <dbReference type="ChEBI" id="CHEBI:43474"/>
        <dbReference type="ChEBI" id="CHEBI:58533"/>
        <dbReference type="EC" id="2.4.2.28"/>
    </reaction>
    <physiologicalReaction direction="left-to-right" evidence="8">
        <dbReference type="Rhea" id="RHEA:11853"/>
    </physiologicalReaction>
</comment>
<comment type="catalytic activity">
    <reaction evidence="6">
        <text>adenosine + H2O + H(+) = inosine + NH4(+)</text>
        <dbReference type="Rhea" id="RHEA:24408"/>
        <dbReference type="ChEBI" id="CHEBI:15377"/>
        <dbReference type="ChEBI" id="CHEBI:15378"/>
        <dbReference type="ChEBI" id="CHEBI:16335"/>
        <dbReference type="ChEBI" id="CHEBI:17596"/>
        <dbReference type="ChEBI" id="CHEBI:28938"/>
        <dbReference type="EC" id="3.5.4.4"/>
    </reaction>
    <physiologicalReaction direction="left-to-right" evidence="6">
        <dbReference type="Rhea" id="RHEA:24409"/>
    </physiologicalReaction>
</comment>
<evidence type="ECO:0000256" key="2">
    <source>
        <dbReference type="ARBA" id="ARBA00007353"/>
    </source>
</evidence>
<gene>
    <name evidence="10" type="ORF">EC847_103365</name>
</gene>
<evidence type="ECO:0000313" key="11">
    <source>
        <dbReference type="Proteomes" id="UP000295530"/>
    </source>
</evidence>
<evidence type="ECO:0000256" key="8">
    <source>
        <dbReference type="ARBA" id="ARBA00049893"/>
    </source>
</evidence>
<dbReference type="RefSeq" id="WP_133460803.1">
    <property type="nucleotide sequence ID" value="NZ_SNVX01000003.1"/>
</dbReference>
<reference evidence="10 11" key="1">
    <citation type="submission" date="2019-03" db="EMBL/GenBank/DDBJ databases">
        <title>Genomic analyses of the natural microbiome of Caenorhabditis elegans.</title>
        <authorList>
            <person name="Samuel B."/>
        </authorList>
    </citation>
    <scope>NUCLEOTIDE SEQUENCE [LARGE SCALE GENOMIC DNA]</scope>
    <source>
        <strain evidence="10 11">BIGb0156</strain>
    </source>
</reference>
<comment type="catalytic activity">
    <reaction evidence="1">
        <text>inosine + phosphate = alpha-D-ribose 1-phosphate + hypoxanthine</text>
        <dbReference type="Rhea" id="RHEA:27646"/>
        <dbReference type="ChEBI" id="CHEBI:17368"/>
        <dbReference type="ChEBI" id="CHEBI:17596"/>
        <dbReference type="ChEBI" id="CHEBI:43474"/>
        <dbReference type="ChEBI" id="CHEBI:57720"/>
        <dbReference type="EC" id="2.4.2.1"/>
    </reaction>
    <physiologicalReaction direction="left-to-right" evidence="1">
        <dbReference type="Rhea" id="RHEA:27647"/>
    </physiologicalReaction>
</comment>
<dbReference type="InterPro" id="IPR038371">
    <property type="entry name" value="Cu_polyphenol_OxRdtase_sf"/>
</dbReference>
<dbReference type="OrthoDB" id="4279at2"/>
<dbReference type="GO" id="GO:0005507">
    <property type="term" value="F:copper ion binding"/>
    <property type="evidence" value="ECO:0007669"/>
    <property type="project" value="TreeGrafter"/>
</dbReference>
<keyword evidence="4" id="KW-0479">Metal-binding</keyword>
<dbReference type="SUPFAM" id="SSF64438">
    <property type="entry name" value="CNF1/YfiH-like putative cysteine hydrolases"/>
    <property type="match status" value="1"/>
</dbReference>
<evidence type="ECO:0000256" key="5">
    <source>
        <dbReference type="ARBA" id="ARBA00022833"/>
    </source>
</evidence>
<keyword evidence="11" id="KW-1185">Reference proteome</keyword>
<dbReference type="GO" id="GO:0017061">
    <property type="term" value="F:S-methyl-5-thioadenosine phosphorylase activity"/>
    <property type="evidence" value="ECO:0007669"/>
    <property type="project" value="UniProtKB-EC"/>
</dbReference>
<dbReference type="PANTHER" id="PTHR30616:SF3">
    <property type="entry name" value="PURINE NUCLEOSIDE PHOSPHORYLASE"/>
    <property type="match status" value="1"/>
</dbReference>
<comment type="catalytic activity">
    <reaction evidence="7">
        <text>adenosine + phosphate = alpha-D-ribose 1-phosphate + adenine</text>
        <dbReference type="Rhea" id="RHEA:27642"/>
        <dbReference type="ChEBI" id="CHEBI:16335"/>
        <dbReference type="ChEBI" id="CHEBI:16708"/>
        <dbReference type="ChEBI" id="CHEBI:43474"/>
        <dbReference type="ChEBI" id="CHEBI:57720"/>
        <dbReference type="EC" id="2.4.2.1"/>
    </reaction>
    <physiologicalReaction direction="left-to-right" evidence="7">
        <dbReference type="Rhea" id="RHEA:27643"/>
    </physiologicalReaction>
</comment>
<evidence type="ECO:0000313" key="10">
    <source>
        <dbReference type="EMBL" id="TDN60178.1"/>
    </source>
</evidence>
<dbReference type="CDD" id="cd16833">
    <property type="entry name" value="YfiH"/>
    <property type="match status" value="1"/>
</dbReference>
<proteinExistence type="inferred from homology"/>
<comment type="caution">
    <text evidence="10">The sequence shown here is derived from an EMBL/GenBank/DDBJ whole genome shotgun (WGS) entry which is preliminary data.</text>
</comment>
<dbReference type="AlphaFoldDB" id="A0A4R6EPF6"/>
<dbReference type="Pfam" id="PF02578">
    <property type="entry name" value="Cu-oxidase_4"/>
    <property type="match status" value="1"/>
</dbReference>
<dbReference type="InterPro" id="IPR003730">
    <property type="entry name" value="Cu_polyphenol_OxRdtase"/>
</dbReference>
<dbReference type="PANTHER" id="PTHR30616">
    <property type="entry name" value="UNCHARACTERIZED PROTEIN YFIH"/>
    <property type="match status" value="1"/>
</dbReference>
<evidence type="ECO:0000256" key="7">
    <source>
        <dbReference type="ARBA" id="ARBA00048968"/>
    </source>
</evidence>
<evidence type="ECO:0000256" key="6">
    <source>
        <dbReference type="ARBA" id="ARBA00047989"/>
    </source>
</evidence>
<dbReference type="InterPro" id="IPR011324">
    <property type="entry name" value="Cytotoxic_necrot_fac-like_cat"/>
</dbReference>
<evidence type="ECO:0000256" key="4">
    <source>
        <dbReference type="ARBA" id="ARBA00022723"/>
    </source>
</evidence>